<dbReference type="SUPFAM" id="SSF55729">
    <property type="entry name" value="Acyl-CoA N-acyltransferases (Nat)"/>
    <property type="match status" value="1"/>
</dbReference>
<evidence type="ECO:0000313" key="2">
    <source>
        <dbReference type="EMBL" id="SFL18189.1"/>
    </source>
</evidence>
<reference evidence="3" key="1">
    <citation type="submission" date="2016-10" db="EMBL/GenBank/DDBJ databases">
        <authorList>
            <person name="Varghese N."/>
            <person name="Submissions S."/>
        </authorList>
    </citation>
    <scope>NUCLEOTIDE SEQUENCE [LARGE SCALE GENOMIC DNA]</scope>
    <source>
        <strain evidence="3">DSM 28453</strain>
    </source>
</reference>
<dbReference type="Proteomes" id="UP000198851">
    <property type="component" value="Unassembled WGS sequence"/>
</dbReference>
<keyword evidence="3" id="KW-1185">Reference proteome</keyword>
<dbReference type="RefSeq" id="WP_093324762.1">
    <property type="nucleotide sequence ID" value="NZ_FOSZ01000006.1"/>
</dbReference>
<dbReference type="EMBL" id="FOSZ01000006">
    <property type="protein sequence ID" value="SFL18189.1"/>
    <property type="molecule type" value="Genomic_DNA"/>
</dbReference>
<keyword evidence="2" id="KW-0808">Transferase</keyword>
<accession>A0A1I4FL45</accession>
<dbReference type="CDD" id="cd04301">
    <property type="entry name" value="NAT_SF"/>
    <property type="match status" value="1"/>
</dbReference>
<gene>
    <name evidence="2" type="ORF">SAMN04488036_106100</name>
</gene>
<protein>
    <submittedName>
        <fullName evidence="2">Acetyltransferase (GNAT) family protein</fullName>
    </submittedName>
</protein>
<feature type="domain" description="N-acetyltransferase" evidence="1">
    <location>
        <begin position="94"/>
        <end position="242"/>
    </location>
</feature>
<name>A0A1I4FL45_9RHOB</name>
<dbReference type="PROSITE" id="PS51186">
    <property type="entry name" value="GNAT"/>
    <property type="match status" value="1"/>
</dbReference>
<dbReference type="InterPro" id="IPR000182">
    <property type="entry name" value="GNAT_dom"/>
</dbReference>
<sequence>MSLPDIQTLYEVCEATWPPAEISAVGPVTIRNGQGGGKRVSAATVDGAFAEADLETAEAAMLALGQSRLFMIKEGDDVLDAALAARGYEVVDPVNVYAANAADIATERPPRTAAIPGWEPLRIMEEIWAKGGIGSARIDVMKRAQGAKTGFVSRWNDQPAGTSFMAMHNGIGMVHAVEILPHQRRQGVGRFLMRRAAFWVLEQGGHTLSVICTQDNAGANGLYASLGMTVVGQYHYRQKNTD</sequence>
<dbReference type="AlphaFoldDB" id="A0A1I4FL45"/>
<evidence type="ECO:0000259" key="1">
    <source>
        <dbReference type="PROSITE" id="PS51186"/>
    </source>
</evidence>
<proteinExistence type="predicted"/>
<dbReference type="OrthoDB" id="7301318at2"/>
<dbReference type="InterPro" id="IPR016181">
    <property type="entry name" value="Acyl_CoA_acyltransferase"/>
</dbReference>
<organism evidence="2 3">
    <name type="scientific">Shimia haliotis</name>
    <dbReference type="NCBI Taxonomy" id="1280847"/>
    <lineage>
        <taxon>Bacteria</taxon>
        <taxon>Pseudomonadati</taxon>
        <taxon>Pseudomonadota</taxon>
        <taxon>Alphaproteobacteria</taxon>
        <taxon>Rhodobacterales</taxon>
        <taxon>Roseobacteraceae</taxon>
    </lineage>
</organism>
<dbReference type="GO" id="GO:0016747">
    <property type="term" value="F:acyltransferase activity, transferring groups other than amino-acyl groups"/>
    <property type="evidence" value="ECO:0007669"/>
    <property type="project" value="InterPro"/>
</dbReference>
<dbReference type="STRING" id="1280847.SAMN04488036_106100"/>
<dbReference type="Pfam" id="PF00583">
    <property type="entry name" value="Acetyltransf_1"/>
    <property type="match status" value="1"/>
</dbReference>
<dbReference type="Gene3D" id="3.40.630.30">
    <property type="match status" value="1"/>
</dbReference>
<evidence type="ECO:0000313" key="3">
    <source>
        <dbReference type="Proteomes" id="UP000198851"/>
    </source>
</evidence>